<feature type="binding site" evidence="6">
    <location>
        <position position="222"/>
    </location>
    <ligand>
        <name>substrate</name>
    </ligand>
</feature>
<dbReference type="Pfam" id="PF01425">
    <property type="entry name" value="Amidase"/>
    <property type="match status" value="1"/>
</dbReference>
<evidence type="ECO:0000256" key="4">
    <source>
        <dbReference type="ARBA" id="ARBA00022801"/>
    </source>
</evidence>
<feature type="domain" description="Amidase" evidence="7">
    <location>
        <begin position="83"/>
        <end position="557"/>
    </location>
</feature>
<feature type="active site" description="Acyl-ester intermediate" evidence="5">
    <location>
        <position position="246"/>
    </location>
</feature>
<dbReference type="Proteomes" id="UP000308133">
    <property type="component" value="Unassembled WGS sequence"/>
</dbReference>
<evidence type="ECO:0000256" key="6">
    <source>
        <dbReference type="PIRSR" id="PIRSR001221-2"/>
    </source>
</evidence>
<feature type="binding site" evidence="6">
    <location>
        <begin position="243"/>
        <end position="246"/>
    </location>
    <ligand>
        <name>substrate</name>
    </ligand>
</feature>
<organism evidence="8 9">
    <name type="scientific">Elsinoe australis</name>
    <dbReference type="NCBI Taxonomy" id="40998"/>
    <lineage>
        <taxon>Eukaryota</taxon>
        <taxon>Fungi</taxon>
        <taxon>Dikarya</taxon>
        <taxon>Ascomycota</taxon>
        <taxon>Pezizomycotina</taxon>
        <taxon>Dothideomycetes</taxon>
        <taxon>Dothideomycetidae</taxon>
        <taxon>Myriangiales</taxon>
        <taxon>Elsinoaceae</taxon>
        <taxon>Elsinoe</taxon>
    </lineage>
</organism>
<sequence length="578" mass="63359">MASESKSEAWKEKAAAKRTATLSKIRAEWRLSSDDMDRAKQQLNLSGPFMQQFLDDTEISITQLDSVPLVEAIKSREYTAVQVATAFCHRAAVAHQINNCLLEIFFDQALNRAAYLDEYLTTHNKTLGPLHGLPISLKDQFHVKGVDTTQGYVGWIGSNLGIKDPSEAHQVESQIVTELLSLGAVLYCKTSVPQTLLFGETKNNIIGETRNPKNQNLSCGGSSGGEGALLSLRGSTLGIGTDIGGSLRIPAAYNGIYSIKPTPERLSYRNVANTNPGQNTYRSTVGFMSTSLDGLELGMRAVLSTSPWLRDPAVIPVEFRQQIYNDVSSRAESDGAAKASAKPLKLGVLWNDRIVEPHPPIKRGLQMVVDAVRSAGHKVVDWNPPAHSEAARIHLAFLLADGARHVHDQLALSGEPLIPELQKFLELKDPMGLLEYQDLTLKGLEYEAGYTDYWNSTADEDGQIVDAFVMPVRPHAASIAGKTFHTVYTQVVNCLNYSAVTFPVTEADRDIDIPDPSYEPMNPKDKMNWEAYDLDVYHGAPVGLQIVARKFEEEKILAIAKIVCAALATSREREGGNG</sequence>
<dbReference type="GO" id="GO:0004040">
    <property type="term" value="F:amidase activity"/>
    <property type="evidence" value="ECO:0007669"/>
    <property type="project" value="UniProtKB-EC"/>
</dbReference>
<keyword evidence="4" id="KW-0378">Hydrolase</keyword>
<evidence type="ECO:0000256" key="3">
    <source>
        <dbReference type="ARBA" id="ARBA00012922"/>
    </source>
</evidence>
<evidence type="ECO:0000313" key="9">
    <source>
        <dbReference type="Proteomes" id="UP000308133"/>
    </source>
</evidence>
<dbReference type="PROSITE" id="PS00571">
    <property type="entry name" value="AMIDASES"/>
    <property type="match status" value="1"/>
</dbReference>
<feature type="active site" description="Charge relay system" evidence="5">
    <location>
        <position position="138"/>
    </location>
</feature>
<evidence type="ECO:0000259" key="7">
    <source>
        <dbReference type="Pfam" id="PF01425"/>
    </source>
</evidence>
<dbReference type="EC" id="3.5.1.4" evidence="3"/>
<comment type="caution">
    <text evidence="8">The sequence shown here is derived from an EMBL/GenBank/DDBJ whole genome shotgun (WGS) entry which is preliminary data.</text>
</comment>
<dbReference type="EMBL" id="PTQR01000082">
    <property type="protein sequence ID" value="TKX21198.1"/>
    <property type="molecule type" value="Genomic_DNA"/>
</dbReference>
<comment type="catalytic activity">
    <reaction evidence="1">
        <text>a monocarboxylic acid amide + H2O = a monocarboxylate + NH4(+)</text>
        <dbReference type="Rhea" id="RHEA:12020"/>
        <dbReference type="ChEBI" id="CHEBI:15377"/>
        <dbReference type="ChEBI" id="CHEBI:28938"/>
        <dbReference type="ChEBI" id="CHEBI:35757"/>
        <dbReference type="ChEBI" id="CHEBI:83628"/>
        <dbReference type="EC" id="3.5.1.4"/>
    </reaction>
</comment>
<protein>
    <recommendedName>
        <fullName evidence="3">amidase</fullName>
        <ecNumber evidence="3">3.5.1.4</ecNumber>
    </recommendedName>
</protein>
<name>A0A4U7ASC1_9PEZI</name>
<accession>A0A4U7ASC1</accession>
<dbReference type="PIRSF" id="PIRSF001221">
    <property type="entry name" value="Amidase_fungi"/>
    <property type="match status" value="1"/>
</dbReference>
<evidence type="ECO:0000256" key="1">
    <source>
        <dbReference type="ARBA" id="ARBA00001311"/>
    </source>
</evidence>
<evidence type="ECO:0000256" key="5">
    <source>
        <dbReference type="PIRSR" id="PIRSR001221-1"/>
    </source>
</evidence>
<dbReference type="SUPFAM" id="SSF75304">
    <property type="entry name" value="Amidase signature (AS) enzymes"/>
    <property type="match status" value="1"/>
</dbReference>
<dbReference type="AlphaFoldDB" id="A0A4U7ASC1"/>
<dbReference type="InterPro" id="IPR036928">
    <property type="entry name" value="AS_sf"/>
</dbReference>
<dbReference type="PANTHER" id="PTHR46072:SF8">
    <property type="entry name" value="AMIDASE DOMAIN-CONTAINING PROTEIN"/>
    <property type="match status" value="1"/>
</dbReference>
<comment type="similarity">
    <text evidence="2">Belongs to the amidase family.</text>
</comment>
<dbReference type="InterPro" id="IPR023631">
    <property type="entry name" value="Amidase_dom"/>
</dbReference>
<dbReference type="PANTHER" id="PTHR46072">
    <property type="entry name" value="AMIDASE-RELATED-RELATED"/>
    <property type="match status" value="1"/>
</dbReference>
<evidence type="ECO:0000256" key="2">
    <source>
        <dbReference type="ARBA" id="ARBA00009199"/>
    </source>
</evidence>
<feature type="binding site" evidence="6">
    <location>
        <position position="196"/>
    </location>
    <ligand>
        <name>substrate</name>
    </ligand>
</feature>
<proteinExistence type="inferred from homology"/>
<gene>
    <name evidence="8" type="ORF">C1H76_6739</name>
</gene>
<feature type="active site" description="Charge relay system" evidence="5">
    <location>
        <position position="222"/>
    </location>
</feature>
<dbReference type="InterPro" id="IPR020556">
    <property type="entry name" value="Amidase_CS"/>
</dbReference>
<reference evidence="8 9" key="1">
    <citation type="submission" date="2018-02" db="EMBL/GenBank/DDBJ databases">
        <title>Draft genome sequences of Elsinoe sp., causing black scab on jojoba.</title>
        <authorList>
            <person name="Stodart B."/>
            <person name="Jeffress S."/>
            <person name="Ash G."/>
            <person name="Arun Chinnappa K."/>
        </authorList>
    </citation>
    <scope>NUCLEOTIDE SEQUENCE [LARGE SCALE GENOMIC DNA]</scope>
    <source>
        <strain evidence="8 9">Hillstone_2</strain>
    </source>
</reference>
<evidence type="ECO:0000313" key="8">
    <source>
        <dbReference type="EMBL" id="TKX21198.1"/>
    </source>
</evidence>
<dbReference type="Gene3D" id="3.90.1300.10">
    <property type="entry name" value="Amidase signature (AS) domain"/>
    <property type="match status" value="1"/>
</dbReference>